<dbReference type="Proteomes" id="UP001256712">
    <property type="component" value="Segment"/>
</dbReference>
<dbReference type="Pfam" id="PF06061">
    <property type="entry name" value="Baculo_ME53"/>
    <property type="match status" value="1"/>
</dbReference>
<feature type="compositionally biased region" description="Polar residues" evidence="1">
    <location>
        <begin position="28"/>
        <end position="40"/>
    </location>
</feature>
<evidence type="ECO:0000256" key="1">
    <source>
        <dbReference type="SAM" id="MobiDB-lite"/>
    </source>
</evidence>
<protein>
    <submittedName>
        <fullName evidence="2">Me53</fullName>
    </submittedName>
</protein>
<feature type="region of interest" description="Disordered" evidence="1">
    <location>
        <begin position="21"/>
        <end position="45"/>
    </location>
</feature>
<name>A0AAE9LNM1_9ABAC</name>
<dbReference type="InterPro" id="IPR010336">
    <property type="entry name" value="Baculo_ME53"/>
</dbReference>
<dbReference type="GO" id="GO:0008270">
    <property type="term" value="F:zinc ion binding"/>
    <property type="evidence" value="ECO:0007669"/>
    <property type="project" value="InterPro"/>
</dbReference>
<keyword evidence="3" id="KW-1185">Reference proteome</keyword>
<reference evidence="2" key="1">
    <citation type="journal article" date="2022" name="J. Invertebr. Pathol.">
        <title>Identification of a new nucleopolyhedrovirus isolated from the olive leaf moth, Palpita vitrealis, from two locations in Egypt.</title>
        <authorList>
            <person name="El-Salamouny S."/>
            <person name="Wennmann J.T."/>
            <person name="Kleespies R.G."/>
            <person name="Richert-Poggeler K.R."/>
            <person name="Mansour A."/>
            <person name="Awad M."/>
            <person name="Agamy E."/>
            <person name="Salama R."/>
            <person name="Jehle J.A."/>
        </authorList>
    </citation>
    <scope>NUCLEOTIDE SEQUENCE</scope>
    <source>
        <strain evidence="2">Giza 2005</strain>
    </source>
</reference>
<proteinExistence type="predicted"/>
<evidence type="ECO:0000313" key="2">
    <source>
        <dbReference type="EMBL" id="USC25974.1"/>
    </source>
</evidence>
<feature type="region of interest" description="Disordered" evidence="1">
    <location>
        <begin position="66"/>
        <end position="87"/>
    </location>
</feature>
<dbReference type="GO" id="GO:0003677">
    <property type="term" value="F:DNA binding"/>
    <property type="evidence" value="ECO:0007669"/>
    <property type="project" value="InterPro"/>
</dbReference>
<dbReference type="EMBL" id="OL685370">
    <property type="protein sequence ID" value="USC25974.1"/>
    <property type="molecule type" value="Genomic_DNA"/>
</dbReference>
<evidence type="ECO:0000313" key="3">
    <source>
        <dbReference type="Proteomes" id="UP001256712"/>
    </source>
</evidence>
<organism evidence="2 3">
    <name type="scientific">Palpita vitrealis nucleopolyhedrovirus</name>
    <dbReference type="NCBI Taxonomy" id="2951960"/>
    <lineage>
        <taxon>Viruses</taxon>
        <taxon>Viruses incertae sedis</taxon>
        <taxon>Naldaviricetes</taxon>
        <taxon>Lefavirales</taxon>
        <taxon>Baculoviridae</taxon>
        <taxon>Alphabaculovirus</taxon>
        <taxon>Alphabaculovirus pavitrealis</taxon>
    </lineage>
</organism>
<accession>A0AAE9LNM1</accession>
<sequence length="458" mass="53878">MNRFFKQNNIFDPPAFKPNVKFSPSAGDANNNNRAKSLPTSAVKFNAPPVKTPSVVREPYQKKLSLSPPTRKAVSPPLKFEFDDDDNTSEEVVNRRDGYFIPPDYGNKFDNLPAYSKRLDFKHERDLRTHFMSELEENIMKALLKFSTNYVMGYINTKDMRMNGRFANRPLKYKNTMEHVSESRCTTCNYKFINNTRGWFLYVVILVNKPVDDPDRIQICCQKCYLFHKDAKNSYEIYPSINLLDLNYLSKEKFFYQYIFPINMVHDNETKELVINDHNCRVFEIFKNILLNFKEPNERIVSIKLSTTGGVVLKESYNNIALQRYRSMCTKPSVADDVNCYLIQEPSEMMAALKDKRLTDIKGTLYATIEVKKFYQPFDGSITFPLKMSNYCKLCKKTKMYYKNPVLYCTKCGFTDVNHFPEFDYYFEAIKTFEMHNEMIVYYDMKLYKKLTAEMNLK</sequence>